<comment type="caution">
    <text evidence="6">Lacks conserved residue(s) required for the propagation of feature annotation.</text>
</comment>
<dbReference type="InterPro" id="IPR001007">
    <property type="entry name" value="VWF_dom"/>
</dbReference>
<feature type="domain" description="VWFC" evidence="9">
    <location>
        <begin position="569"/>
        <end position="637"/>
    </location>
</feature>
<name>A0A151MCG0_ALLMI</name>
<organism evidence="11 12">
    <name type="scientific">Alligator mississippiensis</name>
    <name type="common">American alligator</name>
    <dbReference type="NCBI Taxonomy" id="8496"/>
    <lineage>
        <taxon>Eukaryota</taxon>
        <taxon>Metazoa</taxon>
        <taxon>Chordata</taxon>
        <taxon>Craniata</taxon>
        <taxon>Vertebrata</taxon>
        <taxon>Euteleostomi</taxon>
        <taxon>Archelosauria</taxon>
        <taxon>Archosauria</taxon>
        <taxon>Crocodylia</taxon>
        <taxon>Alligatoridae</taxon>
        <taxon>Alligatorinae</taxon>
        <taxon>Alligator</taxon>
    </lineage>
</organism>
<dbReference type="STRING" id="8496.A0A151MCG0"/>
<dbReference type="InterPro" id="IPR001846">
    <property type="entry name" value="VWF_type-D"/>
</dbReference>
<dbReference type="Pfam" id="PF08742">
    <property type="entry name" value="C8"/>
    <property type="match status" value="1"/>
</dbReference>
<dbReference type="PROSITE" id="PS01208">
    <property type="entry name" value="VWFC_1"/>
    <property type="match status" value="2"/>
</dbReference>
<dbReference type="InterPro" id="IPR006208">
    <property type="entry name" value="Glyco_hormone_CN"/>
</dbReference>
<dbReference type="Pfam" id="PF00094">
    <property type="entry name" value="VWD"/>
    <property type="match status" value="1"/>
</dbReference>
<dbReference type="SUPFAM" id="SSF57567">
    <property type="entry name" value="Serine protease inhibitors"/>
    <property type="match status" value="1"/>
</dbReference>
<feature type="disulfide bond" evidence="6">
    <location>
        <begin position="734"/>
        <end position="783"/>
    </location>
</feature>
<dbReference type="PROSITE" id="PS01185">
    <property type="entry name" value="CTCK_1"/>
    <property type="match status" value="1"/>
</dbReference>
<keyword evidence="5" id="KW-0325">Glycoprotein</keyword>
<feature type="disulfide bond" evidence="6">
    <location>
        <begin position="749"/>
        <end position="801"/>
    </location>
</feature>
<evidence type="ECO:0000256" key="6">
    <source>
        <dbReference type="PROSITE-ProRule" id="PRU00039"/>
    </source>
</evidence>
<accession>A0A151MCG0</accession>
<dbReference type="SMART" id="SM00041">
    <property type="entry name" value="CT"/>
    <property type="match status" value="1"/>
</dbReference>
<comment type="caution">
    <text evidence="11">The sequence shown here is derived from an EMBL/GenBank/DDBJ whole genome shotgun (WGS) entry which is preliminary data.</text>
</comment>
<dbReference type="Gene3D" id="2.10.25.10">
    <property type="entry name" value="Laminin"/>
    <property type="match status" value="1"/>
</dbReference>
<feature type="domain" description="CTCK" evidence="8">
    <location>
        <begin position="720"/>
        <end position="807"/>
    </location>
</feature>
<proteinExistence type="predicted"/>
<dbReference type="InterPro" id="IPR006207">
    <property type="entry name" value="Cys_knot_C"/>
</dbReference>
<protein>
    <submittedName>
        <fullName evidence="11">Intestinal mucin-like protein</fullName>
    </submittedName>
</protein>
<dbReference type="PROSITE" id="PS01225">
    <property type="entry name" value="CTCK_2"/>
    <property type="match status" value="1"/>
</dbReference>
<dbReference type="PANTHER" id="PTHR11339">
    <property type="entry name" value="EXTRACELLULAR MATRIX GLYCOPROTEIN RELATED"/>
    <property type="match status" value="1"/>
</dbReference>
<evidence type="ECO:0000256" key="7">
    <source>
        <dbReference type="SAM" id="MobiDB-lite"/>
    </source>
</evidence>
<evidence type="ECO:0000256" key="5">
    <source>
        <dbReference type="ARBA" id="ARBA00023180"/>
    </source>
</evidence>
<evidence type="ECO:0000259" key="8">
    <source>
        <dbReference type="PROSITE" id="PS01225"/>
    </source>
</evidence>
<sequence>MPPTTPTITSSTITPKSTTTVTTSATTSTRGTTVTTLESTTKIITIRTPTTTPPTSSSQKSCIIPNHPPIEVGKIGWLCNCTMVVCIDNNTLQTIPVPCVPPVKPKCSNGLAPVQVMDKDGCCWHWECDCYCTGWGDPHYMTFDGVSYSYQGNCTYILVEEIKKAVDNFGIYIDNYHCDARDTVSCPRTLIVKHETQEVRIATVQMSPIKVEVLVNQQEVATPYQKFGLKIFGSGINQVVEIPELKINITYNGLAFSIRMPYGQFVNNTQGQCGICNNDPTDDCRLPNGESDCERMADRWQVNDPNKPECHSVIPSTKAPKVTPSVTTACKASALCELLIKGSLFEECRKFIKPERYYAACVFDTCTIPNAKLECSSLQIYAAICADQGFCVNWRSRTKGTCALKCPSQKEYRACGPIEEKTCKTSPEEQDSNKKAEGCFCPNGTMLYSPGMDVCVKTCGCVGPDNIPREFGEKFIFDCQNCTCLDGGNGIICEPRQCAAQENKPQCTGEGFYEVVEVIPNDICCNKTVCRCNTNLCISKPPICKPGFEVQSSIPHDGCCPQYKCISKRVCVYDAAEYQPGRPVFKDKCQKCKCTEHMDNSTELNIISCEPLPCNTKCDQGYELSKPAKGECCGTCIQTKCVMQTSGGNVLILSPAEIKNDPRDNCTLYSCVNFHDQFISSTSKITCQPFNEQNCKPGTISYLPNGCCKTCIPHDTPASCSISQVMDYIMHQGCISVGRVNVTQCEGTCGTYSLYSAEANSMNHKCTCCRESITSRRRVMLQCPDGERVNHEYVHVEHCECQGTICDVPEGSKKTQQLLVEGDRETAVKRIRRAIQRPVK</sequence>
<feature type="region of interest" description="Disordered" evidence="7">
    <location>
        <begin position="1"/>
        <end position="34"/>
    </location>
</feature>
<keyword evidence="4 6" id="KW-1015">Disulfide bond</keyword>
<keyword evidence="3" id="KW-0677">Repeat</keyword>
<feature type="domain" description="VWFC" evidence="9">
    <location>
        <begin position="461"/>
        <end position="531"/>
    </location>
</feature>
<dbReference type="SMART" id="SM00832">
    <property type="entry name" value="C8"/>
    <property type="match status" value="1"/>
</dbReference>
<evidence type="ECO:0000259" key="9">
    <source>
        <dbReference type="PROSITE" id="PS50184"/>
    </source>
</evidence>
<dbReference type="SMART" id="SM00216">
    <property type="entry name" value="VWD"/>
    <property type="match status" value="1"/>
</dbReference>
<evidence type="ECO:0000313" key="11">
    <source>
        <dbReference type="EMBL" id="KYO22191.1"/>
    </source>
</evidence>
<dbReference type="PROSITE" id="PS51233">
    <property type="entry name" value="VWFD"/>
    <property type="match status" value="1"/>
</dbReference>
<dbReference type="EMBL" id="AKHW03006283">
    <property type="protein sequence ID" value="KYO22191.1"/>
    <property type="molecule type" value="Genomic_DNA"/>
</dbReference>
<dbReference type="Proteomes" id="UP000050525">
    <property type="component" value="Unassembled WGS sequence"/>
</dbReference>
<dbReference type="PANTHER" id="PTHR11339:SF406">
    <property type="entry name" value="MUCIN-5AC-LIKE"/>
    <property type="match status" value="1"/>
</dbReference>
<dbReference type="Pfam" id="PF00007">
    <property type="entry name" value="Cys_knot"/>
    <property type="match status" value="1"/>
</dbReference>
<dbReference type="GO" id="GO:0031012">
    <property type="term" value="C:extracellular matrix"/>
    <property type="evidence" value="ECO:0007669"/>
    <property type="project" value="TreeGrafter"/>
</dbReference>
<dbReference type="InterPro" id="IPR036084">
    <property type="entry name" value="Ser_inhib-like_sf"/>
</dbReference>
<evidence type="ECO:0000256" key="4">
    <source>
        <dbReference type="ARBA" id="ARBA00023157"/>
    </source>
</evidence>
<dbReference type="AlphaFoldDB" id="A0A151MCG0"/>
<feature type="disulfide bond" evidence="6">
    <location>
        <begin position="745"/>
        <end position="799"/>
    </location>
</feature>
<evidence type="ECO:0000256" key="1">
    <source>
        <dbReference type="ARBA" id="ARBA00004613"/>
    </source>
</evidence>
<dbReference type="PROSITE" id="PS50184">
    <property type="entry name" value="VWFC_2"/>
    <property type="match status" value="2"/>
</dbReference>
<reference evidence="11 12" key="1">
    <citation type="journal article" date="2012" name="Genome Biol.">
        <title>Sequencing three crocodilian genomes to illuminate the evolution of archosaurs and amniotes.</title>
        <authorList>
            <person name="St John J.A."/>
            <person name="Braun E.L."/>
            <person name="Isberg S.R."/>
            <person name="Miles L.G."/>
            <person name="Chong A.Y."/>
            <person name="Gongora J."/>
            <person name="Dalzell P."/>
            <person name="Moran C."/>
            <person name="Bed'hom B."/>
            <person name="Abzhanov A."/>
            <person name="Burgess S.C."/>
            <person name="Cooksey A.M."/>
            <person name="Castoe T.A."/>
            <person name="Crawford N.G."/>
            <person name="Densmore L.D."/>
            <person name="Drew J.C."/>
            <person name="Edwards S.V."/>
            <person name="Faircloth B.C."/>
            <person name="Fujita M.K."/>
            <person name="Greenwold M.J."/>
            <person name="Hoffmann F.G."/>
            <person name="Howard J.M."/>
            <person name="Iguchi T."/>
            <person name="Janes D.E."/>
            <person name="Khan S.Y."/>
            <person name="Kohno S."/>
            <person name="de Koning A.J."/>
            <person name="Lance S.L."/>
            <person name="McCarthy F.M."/>
            <person name="McCormack J.E."/>
            <person name="Merchant M.E."/>
            <person name="Peterson D.G."/>
            <person name="Pollock D.D."/>
            <person name="Pourmand N."/>
            <person name="Raney B.J."/>
            <person name="Roessler K.A."/>
            <person name="Sanford J.R."/>
            <person name="Sawyer R.H."/>
            <person name="Schmidt C.J."/>
            <person name="Triplett E.W."/>
            <person name="Tuberville T.D."/>
            <person name="Venegas-Anaya M."/>
            <person name="Howard J.T."/>
            <person name="Jarvis E.D."/>
            <person name="Guillette L.J.Jr."/>
            <person name="Glenn T.C."/>
            <person name="Green R.E."/>
            <person name="Ray D.A."/>
        </authorList>
    </citation>
    <scope>NUCLEOTIDE SEQUENCE [LARGE SCALE GENOMIC DNA]</scope>
    <source>
        <strain evidence="11">KSC_2009_1</strain>
    </source>
</reference>
<gene>
    <name evidence="11" type="ORF">Y1Q_0000776</name>
</gene>
<keyword evidence="12" id="KW-1185">Reference proteome</keyword>
<keyword evidence="2" id="KW-0964">Secreted</keyword>
<evidence type="ECO:0000256" key="3">
    <source>
        <dbReference type="ARBA" id="ARBA00022737"/>
    </source>
</evidence>
<comment type="subcellular location">
    <subcellularLocation>
        <location evidence="1">Secreted</location>
    </subcellularLocation>
</comment>
<feature type="domain" description="VWFD" evidence="10">
    <location>
        <begin position="130"/>
        <end position="311"/>
    </location>
</feature>
<dbReference type="InterPro" id="IPR050780">
    <property type="entry name" value="Mucin_vWF_Thrombospondin_sf"/>
</dbReference>
<evidence type="ECO:0000259" key="10">
    <source>
        <dbReference type="PROSITE" id="PS51233"/>
    </source>
</evidence>
<dbReference type="GO" id="GO:0005615">
    <property type="term" value="C:extracellular space"/>
    <property type="evidence" value="ECO:0007669"/>
    <property type="project" value="TreeGrafter"/>
</dbReference>
<dbReference type="SMART" id="SM00214">
    <property type="entry name" value="VWC"/>
    <property type="match status" value="2"/>
</dbReference>
<dbReference type="InterPro" id="IPR014853">
    <property type="entry name" value="VWF/SSPO/ZAN-like_Cys-rich_dom"/>
</dbReference>
<evidence type="ECO:0000256" key="2">
    <source>
        <dbReference type="ARBA" id="ARBA00022525"/>
    </source>
</evidence>
<dbReference type="eggNOG" id="KOG1216">
    <property type="taxonomic scope" value="Eukaryota"/>
</dbReference>
<evidence type="ECO:0000313" key="12">
    <source>
        <dbReference type="Proteomes" id="UP000050525"/>
    </source>
</evidence>